<proteinExistence type="predicted"/>
<accession>A0A833SGF5</accession>
<evidence type="ECO:0000313" key="2">
    <source>
        <dbReference type="Proteomes" id="UP000602510"/>
    </source>
</evidence>
<dbReference type="EMBL" id="WSZM01000981">
    <property type="protein sequence ID" value="KAF4028708.1"/>
    <property type="molecule type" value="Genomic_DNA"/>
</dbReference>
<dbReference type="AlphaFoldDB" id="A0A833SGF5"/>
<keyword evidence="2" id="KW-1185">Reference proteome</keyword>
<sequence length="107" mass="11740">MYPRQNVSVSSDVSVVCLLDHPRALQKPDDTASPPRSATAGHVATRLPCWTHVLARHCLRLFRFTPSLVISIGHFRSGTLDKTSPSPPDVSVVLLARSRARATRTAR</sequence>
<comment type="caution">
    <text evidence="1">The sequence shown here is derived from an EMBL/GenBank/DDBJ whole genome shotgun (WGS) entry which is preliminary data.</text>
</comment>
<protein>
    <submittedName>
        <fullName evidence="1">Uncharacterized protein</fullName>
    </submittedName>
</protein>
<reference evidence="1" key="1">
    <citation type="submission" date="2020-04" db="EMBL/GenBank/DDBJ databases">
        <title>Hybrid Assembly of Korean Phytophthora infestans isolates.</title>
        <authorList>
            <person name="Prokchorchik M."/>
            <person name="Lee Y."/>
            <person name="Seo J."/>
            <person name="Cho J.-H."/>
            <person name="Park Y.-E."/>
            <person name="Jang D.-C."/>
            <person name="Im J.-S."/>
            <person name="Choi J.-G."/>
            <person name="Park H.-J."/>
            <person name="Lee G.-B."/>
            <person name="Lee Y.-G."/>
            <person name="Hong S.-Y."/>
            <person name="Cho K."/>
            <person name="Sohn K.H."/>
        </authorList>
    </citation>
    <scope>NUCLEOTIDE SEQUENCE</scope>
    <source>
        <strain evidence="1">KR_1_A1</strain>
    </source>
</reference>
<dbReference type="Proteomes" id="UP000602510">
    <property type="component" value="Unassembled WGS sequence"/>
</dbReference>
<gene>
    <name evidence="1" type="ORF">GN244_ATG19607</name>
</gene>
<evidence type="ECO:0000313" key="1">
    <source>
        <dbReference type="EMBL" id="KAF4028708.1"/>
    </source>
</evidence>
<name>A0A833SGF5_PHYIN</name>
<organism evidence="1 2">
    <name type="scientific">Phytophthora infestans</name>
    <name type="common">Potato late blight agent</name>
    <name type="synonym">Botrytis infestans</name>
    <dbReference type="NCBI Taxonomy" id="4787"/>
    <lineage>
        <taxon>Eukaryota</taxon>
        <taxon>Sar</taxon>
        <taxon>Stramenopiles</taxon>
        <taxon>Oomycota</taxon>
        <taxon>Peronosporomycetes</taxon>
        <taxon>Peronosporales</taxon>
        <taxon>Peronosporaceae</taxon>
        <taxon>Phytophthora</taxon>
    </lineage>
</organism>